<dbReference type="PANTHER" id="PTHR10983:SF16">
    <property type="entry name" value="LYSOCARDIOLIPIN ACYLTRANSFERASE 1"/>
    <property type="match status" value="1"/>
</dbReference>
<organism evidence="3 4">
    <name type="scientific">Phanerochaete carnosa (strain HHB-10118-sp)</name>
    <name type="common">White-rot fungus</name>
    <name type="synonym">Peniophora carnosa</name>
    <dbReference type="NCBI Taxonomy" id="650164"/>
    <lineage>
        <taxon>Eukaryota</taxon>
        <taxon>Fungi</taxon>
        <taxon>Dikarya</taxon>
        <taxon>Basidiomycota</taxon>
        <taxon>Agaricomycotina</taxon>
        <taxon>Agaricomycetes</taxon>
        <taxon>Polyporales</taxon>
        <taxon>Phanerochaetaceae</taxon>
        <taxon>Phanerochaete</taxon>
    </lineage>
</organism>
<dbReference type="GO" id="GO:0005783">
    <property type="term" value="C:endoplasmic reticulum"/>
    <property type="evidence" value="ECO:0007669"/>
    <property type="project" value="TreeGrafter"/>
</dbReference>
<dbReference type="SMART" id="SM00563">
    <property type="entry name" value="PlsC"/>
    <property type="match status" value="1"/>
</dbReference>
<dbReference type="FunCoup" id="K5WNB3">
    <property type="interactions" value="301"/>
</dbReference>
<dbReference type="STRING" id="650164.K5WNB3"/>
<dbReference type="EMBL" id="JH930468">
    <property type="protein sequence ID" value="EKM60925.1"/>
    <property type="molecule type" value="Genomic_DNA"/>
</dbReference>
<keyword evidence="1" id="KW-1133">Transmembrane helix</keyword>
<evidence type="ECO:0000259" key="2">
    <source>
        <dbReference type="SMART" id="SM00563"/>
    </source>
</evidence>
<gene>
    <name evidence="3" type="ORF">PHACADRAFT_247149</name>
</gene>
<dbReference type="KEGG" id="pco:PHACADRAFT_247149"/>
<protein>
    <recommendedName>
        <fullName evidence="2">Phospholipid/glycerol acyltransferase domain-containing protein</fullName>
    </recommendedName>
</protein>
<evidence type="ECO:0000313" key="3">
    <source>
        <dbReference type="EMBL" id="EKM60925.1"/>
    </source>
</evidence>
<dbReference type="HOGENOM" id="CLU_041844_3_1_1"/>
<dbReference type="InterPro" id="IPR002123">
    <property type="entry name" value="Plipid/glycerol_acylTrfase"/>
</dbReference>
<dbReference type="GO" id="GO:0016746">
    <property type="term" value="F:acyltransferase activity"/>
    <property type="evidence" value="ECO:0007669"/>
    <property type="project" value="InterPro"/>
</dbReference>
<dbReference type="InParanoid" id="K5WNB3"/>
<dbReference type="PANTHER" id="PTHR10983">
    <property type="entry name" value="1-ACYLGLYCEROL-3-PHOSPHATE ACYLTRANSFERASE-RELATED"/>
    <property type="match status" value="1"/>
</dbReference>
<evidence type="ECO:0000256" key="1">
    <source>
        <dbReference type="SAM" id="Phobius"/>
    </source>
</evidence>
<feature type="transmembrane region" description="Helical" evidence="1">
    <location>
        <begin position="26"/>
        <end position="51"/>
    </location>
</feature>
<dbReference type="GeneID" id="18914006"/>
<feature type="domain" description="Phospholipid/glycerol acyltransferase" evidence="2">
    <location>
        <begin position="128"/>
        <end position="254"/>
    </location>
</feature>
<keyword evidence="1" id="KW-0812">Transmembrane</keyword>
<dbReference type="SUPFAM" id="SSF69593">
    <property type="entry name" value="Glycerol-3-phosphate (1)-acyltransferase"/>
    <property type="match status" value="1"/>
</dbReference>
<dbReference type="AlphaFoldDB" id="K5WNB3"/>
<dbReference type="GO" id="GO:0036149">
    <property type="term" value="P:phosphatidylinositol acyl-chain remodeling"/>
    <property type="evidence" value="ECO:0007669"/>
    <property type="project" value="TreeGrafter"/>
</dbReference>
<dbReference type="CDD" id="cd07990">
    <property type="entry name" value="LPLAT_LCLAT1-like"/>
    <property type="match status" value="1"/>
</dbReference>
<accession>K5WNB3</accession>
<keyword evidence="1" id="KW-0472">Membrane</keyword>
<reference evidence="3 4" key="1">
    <citation type="journal article" date="2012" name="BMC Genomics">
        <title>Comparative genomics of the white-rot fungi, Phanerochaete carnosa and P. chrysosporium, to elucidate the genetic basis of the distinct wood types they colonize.</title>
        <authorList>
            <person name="Suzuki H."/>
            <person name="MacDonald J."/>
            <person name="Syed K."/>
            <person name="Salamov A."/>
            <person name="Hori C."/>
            <person name="Aerts A."/>
            <person name="Henrissat B."/>
            <person name="Wiebenga A."/>
            <person name="vanKuyk P.A."/>
            <person name="Barry K."/>
            <person name="Lindquist E."/>
            <person name="LaButti K."/>
            <person name="Lapidus A."/>
            <person name="Lucas S."/>
            <person name="Coutinho P."/>
            <person name="Gong Y."/>
            <person name="Samejima M."/>
            <person name="Mahadevan R."/>
            <person name="Abou-Zaid M."/>
            <person name="de Vries R.P."/>
            <person name="Igarashi K."/>
            <person name="Yadav J.S."/>
            <person name="Grigoriev I.V."/>
            <person name="Master E.R."/>
        </authorList>
    </citation>
    <scope>NUCLEOTIDE SEQUENCE [LARGE SCALE GENOMIC DNA]</scope>
    <source>
        <strain evidence="3 4">HHB-10118-sp</strain>
    </source>
</reference>
<dbReference type="OrthoDB" id="189226at2759"/>
<sequence>MAAPTELHTLEISQRPRKTWAQTFNAVLFFLVFNLGCLMISGFQFACLLPLRLLPFPEAQKWYDEGIRYSKGACGTLLVLVTQLFAPASLVVSFERNGPGAFSREELDRLVVRDGSGRVTALQLPPKAVWIANHQMYADWWYVWCLTYFAGSYKDVFIVLKKSLKWLPIIGWGMQLYNFIFLSRSWASDRLHLAKSLSWLSAQAEKRDTPLTFVLYPEGTLVSKHTRPLSKKYADKMGFPDNRNMLLPRSTGLQYSLRALSPRIRSLQLIDVTVAYPGIPPLGYGQSYYTLRSIFMDGVPPPQVHMHVRKFDVSRDVPIGDLSKVNPSKLPNVSGGPMKESAETDVPQDEKDKFDKWLRELWTAKDHDVDRYLDCGSFVNDPSLRVEIPIAIRRKREILDAFCFFIPALLGWIFSRLK</sequence>
<evidence type="ECO:0000313" key="4">
    <source>
        <dbReference type="Proteomes" id="UP000008370"/>
    </source>
</evidence>
<proteinExistence type="predicted"/>
<feature type="transmembrane region" description="Helical" evidence="1">
    <location>
        <begin position="398"/>
        <end position="415"/>
    </location>
</feature>
<dbReference type="RefSeq" id="XP_007390366.1">
    <property type="nucleotide sequence ID" value="XM_007390304.1"/>
</dbReference>
<dbReference type="Proteomes" id="UP000008370">
    <property type="component" value="Unassembled WGS sequence"/>
</dbReference>
<name>K5WNB3_PHACS</name>
<keyword evidence="4" id="KW-1185">Reference proteome</keyword>
<dbReference type="Pfam" id="PF01553">
    <property type="entry name" value="Acyltransferase"/>
    <property type="match status" value="1"/>
</dbReference>